<organism evidence="2 3">
    <name type="scientific">Chelydra serpentina</name>
    <name type="common">Snapping turtle</name>
    <name type="synonym">Testudo serpentina</name>
    <dbReference type="NCBI Taxonomy" id="8475"/>
    <lineage>
        <taxon>Eukaryota</taxon>
        <taxon>Metazoa</taxon>
        <taxon>Chordata</taxon>
        <taxon>Craniata</taxon>
        <taxon>Vertebrata</taxon>
        <taxon>Euteleostomi</taxon>
        <taxon>Archelosauria</taxon>
        <taxon>Testudinata</taxon>
        <taxon>Testudines</taxon>
        <taxon>Cryptodira</taxon>
        <taxon>Durocryptodira</taxon>
        <taxon>Americhelydia</taxon>
        <taxon>Chelydroidea</taxon>
        <taxon>Chelydridae</taxon>
        <taxon>Chelydra</taxon>
    </lineage>
</organism>
<protein>
    <recommendedName>
        <fullName evidence="1">TLDc domain-containing protein</fullName>
    </recommendedName>
</protein>
<dbReference type="PANTHER" id="PTHR23354">
    <property type="entry name" value="NUCLEOLAR PROTEIN 7/ESTROGEN RECEPTOR COACTIVATOR-RELATED"/>
    <property type="match status" value="1"/>
</dbReference>
<evidence type="ECO:0000259" key="1">
    <source>
        <dbReference type="PROSITE" id="PS51886"/>
    </source>
</evidence>
<dbReference type="Pfam" id="PF07534">
    <property type="entry name" value="TLD"/>
    <property type="match status" value="1"/>
</dbReference>
<reference evidence="2" key="1">
    <citation type="submission" date="2025-08" db="UniProtKB">
        <authorList>
            <consortium name="Ensembl"/>
        </authorList>
    </citation>
    <scope>IDENTIFICATION</scope>
</reference>
<dbReference type="Proteomes" id="UP000694403">
    <property type="component" value="Unplaced"/>
</dbReference>
<evidence type="ECO:0000313" key="3">
    <source>
        <dbReference type="Proteomes" id="UP000694403"/>
    </source>
</evidence>
<accession>A0A8C3S1B8</accession>
<proteinExistence type="predicted"/>
<dbReference type="GO" id="GO:0005634">
    <property type="term" value="C:nucleus"/>
    <property type="evidence" value="ECO:0007669"/>
    <property type="project" value="TreeGrafter"/>
</dbReference>
<evidence type="ECO:0000313" key="2">
    <source>
        <dbReference type="Ensembl" id="ENSCSRP00000008153.1"/>
    </source>
</evidence>
<reference evidence="2" key="2">
    <citation type="submission" date="2025-09" db="UniProtKB">
        <authorList>
            <consortium name="Ensembl"/>
        </authorList>
    </citation>
    <scope>IDENTIFICATION</scope>
</reference>
<name>A0A8C3S1B8_CHESE</name>
<dbReference type="AlphaFoldDB" id="A0A8C3S1B8"/>
<dbReference type="PANTHER" id="PTHR23354:SF65">
    <property type="entry name" value="TLD DOMAIN-CONTAINING PROTEIN 2"/>
    <property type="match status" value="1"/>
</dbReference>
<keyword evidence="3" id="KW-1185">Reference proteome</keyword>
<dbReference type="Ensembl" id="ENSCSRT00000008427.1">
    <property type="protein sequence ID" value="ENSCSRP00000008153.1"/>
    <property type="gene ID" value="ENSCSRG00000005934.1"/>
</dbReference>
<sequence length="201" mass="21727">SSSLWRSERGRQPCRPLPLEVVSSGLGSGLHGACVCGKGLAGPPLMSHKRGSPLLCPHALAPHLPPRVTGYPWNPLYCTARDGFSLKSMYRSMNKLSSPVLLVIRDTDGQVSTGNPSDGSMGHGKGCNERHGVFKWTGSNTFFMKGDADLLVIGGGSGKFGLWLDGDLYHGGSHQCETFDNEILSPQEQFFIRDLEVWALT</sequence>
<dbReference type="PROSITE" id="PS51886">
    <property type="entry name" value="TLDC"/>
    <property type="match status" value="1"/>
</dbReference>
<feature type="domain" description="TLDc" evidence="1">
    <location>
        <begin position="53"/>
        <end position="201"/>
    </location>
</feature>
<dbReference type="SMART" id="SM00584">
    <property type="entry name" value="TLDc"/>
    <property type="match status" value="1"/>
</dbReference>
<dbReference type="InterPro" id="IPR006571">
    <property type="entry name" value="TLDc_dom"/>
</dbReference>
<dbReference type="GO" id="GO:0006979">
    <property type="term" value="P:response to oxidative stress"/>
    <property type="evidence" value="ECO:0007669"/>
    <property type="project" value="TreeGrafter"/>
</dbReference>